<dbReference type="PANTHER" id="PTHR30480">
    <property type="entry name" value="BETA-HEXOSAMINIDASE-RELATED"/>
    <property type="match status" value="1"/>
</dbReference>
<organism evidence="5 6">
    <name type="scientific">Desertihabitans brevis</name>
    <dbReference type="NCBI Taxonomy" id="2268447"/>
    <lineage>
        <taxon>Bacteria</taxon>
        <taxon>Bacillati</taxon>
        <taxon>Actinomycetota</taxon>
        <taxon>Actinomycetes</taxon>
        <taxon>Propionibacteriales</taxon>
        <taxon>Propionibacteriaceae</taxon>
        <taxon>Desertihabitans</taxon>
    </lineage>
</organism>
<sequence length="501" mass="51676">MAPVPGTSDDGPPDATRAGLRRLLASFPGTTVPPWVRQALLDGVGGVVLFAENTPDLITTRRLCDELHAIAPDVLIMVDEEGGDVSRLEAVTGSSIPGNAALGVLDDVATTGRVGRALGALLHAVGIDIDLAPCLDVASQPRNPVIGTRSFGADAQLVARHGDAFVRGMAEGGVAACAKHYPGHGATEVDSHAGLPVLDVGLAELEARDGLPFRTAVAAGLEAVMTAHVVVPELGPDPASLSAWSSQRLRTDGFDGLIITDALGMRAVGDDLGRAAVAAVAAGADLLCLDAPHERDAELAFRQALDALTAAFADGTLDLAATAEADRRVAVAAAAARRRRKQPRVDVDTALTALAEAGRDAARRALRTTGSPVLMPPVALVDLRGRQNLAAGRTTSAFQSALDDRLRRLGEPPARRLDPAADDLDRAGAVLVLTREPYPEAAEGRALAALLERCPSAVVVHTGLPAVAPHVPTRVDCHGVGRANAEAVAELLLPVPAEPSR</sequence>
<dbReference type="InterPro" id="IPR050226">
    <property type="entry name" value="NagZ_Beta-hexosaminidase"/>
</dbReference>
<dbReference type="EMBL" id="QOUI01000003">
    <property type="protein sequence ID" value="RCK70369.1"/>
    <property type="molecule type" value="Genomic_DNA"/>
</dbReference>
<dbReference type="InterPro" id="IPR001764">
    <property type="entry name" value="Glyco_hydro_3_N"/>
</dbReference>
<dbReference type="AlphaFoldDB" id="A0A367YXW5"/>
<evidence type="ECO:0000256" key="1">
    <source>
        <dbReference type="ARBA" id="ARBA00005336"/>
    </source>
</evidence>
<accession>A0A367YXW5</accession>
<dbReference type="GO" id="GO:0004553">
    <property type="term" value="F:hydrolase activity, hydrolyzing O-glycosyl compounds"/>
    <property type="evidence" value="ECO:0007669"/>
    <property type="project" value="InterPro"/>
</dbReference>
<name>A0A367YXW5_9ACTN</name>
<evidence type="ECO:0000313" key="6">
    <source>
        <dbReference type="Proteomes" id="UP000252770"/>
    </source>
</evidence>
<proteinExistence type="inferred from homology"/>
<feature type="domain" description="Glycoside hydrolase family 3 N-terminal" evidence="4">
    <location>
        <begin position="43"/>
        <end position="330"/>
    </location>
</feature>
<dbReference type="GO" id="GO:0005975">
    <property type="term" value="P:carbohydrate metabolic process"/>
    <property type="evidence" value="ECO:0007669"/>
    <property type="project" value="InterPro"/>
</dbReference>
<evidence type="ECO:0000256" key="3">
    <source>
        <dbReference type="ARBA" id="ARBA00023295"/>
    </source>
</evidence>
<comment type="caution">
    <text evidence="5">The sequence shown here is derived from an EMBL/GenBank/DDBJ whole genome shotgun (WGS) entry which is preliminary data.</text>
</comment>
<keyword evidence="6" id="KW-1185">Reference proteome</keyword>
<dbReference type="PANTHER" id="PTHR30480:SF16">
    <property type="entry name" value="GLYCOSIDE HYDROLASE FAMILY 3 DOMAIN PROTEIN"/>
    <property type="match status" value="1"/>
</dbReference>
<dbReference type="Pfam" id="PF00933">
    <property type="entry name" value="Glyco_hydro_3"/>
    <property type="match status" value="1"/>
</dbReference>
<evidence type="ECO:0000256" key="2">
    <source>
        <dbReference type="ARBA" id="ARBA00022801"/>
    </source>
</evidence>
<dbReference type="Proteomes" id="UP000252770">
    <property type="component" value="Unassembled WGS sequence"/>
</dbReference>
<evidence type="ECO:0000259" key="4">
    <source>
        <dbReference type="Pfam" id="PF00933"/>
    </source>
</evidence>
<comment type="similarity">
    <text evidence="1">Belongs to the glycosyl hydrolase 3 family.</text>
</comment>
<keyword evidence="3" id="KW-0326">Glycosidase</keyword>
<dbReference type="Gene3D" id="3.20.20.300">
    <property type="entry name" value="Glycoside hydrolase, family 3, N-terminal domain"/>
    <property type="match status" value="1"/>
</dbReference>
<evidence type="ECO:0000313" key="5">
    <source>
        <dbReference type="EMBL" id="RCK70369.1"/>
    </source>
</evidence>
<dbReference type="InterPro" id="IPR036962">
    <property type="entry name" value="Glyco_hydro_3_N_sf"/>
</dbReference>
<gene>
    <name evidence="5" type="ORF">DT076_06880</name>
</gene>
<reference evidence="5 6" key="1">
    <citation type="submission" date="2018-07" db="EMBL/GenBank/DDBJ databases">
        <title>Desertimonas flava gen. nov. sp. nov.</title>
        <authorList>
            <person name="Liu S."/>
        </authorList>
    </citation>
    <scope>NUCLEOTIDE SEQUENCE [LARGE SCALE GENOMIC DNA]</scope>
    <source>
        <strain evidence="5 6">16Sb5-5</strain>
    </source>
</reference>
<keyword evidence="2 5" id="KW-0378">Hydrolase</keyword>
<dbReference type="GO" id="GO:0009254">
    <property type="term" value="P:peptidoglycan turnover"/>
    <property type="evidence" value="ECO:0007669"/>
    <property type="project" value="TreeGrafter"/>
</dbReference>
<protein>
    <submittedName>
        <fullName evidence="5">Glycoside hydrolase family 3 protein</fullName>
    </submittedName>
</protein>
<dbReference type="SUPFAM" id="SSF51445">
    <property type="entry name" value="(Trans)glycosidases"/>
    <property type="match status" value="1"/>
</dbReference>
<dbReference type="InterPro" id="IPR017853">
    <property type="entry name" value="GH"/>
</dbReference>